<dbReference type="InterPro" id="IPR002549">
    <property type="entry name" value="AI-2E-like"/>
</dbReference>
<feature type="transmembrane region" description="Helical" evidence="8">
    <location>
        <begin position="263"/>
        <end position="280"/>
    </location>
</feature>
<dbReference type="Proteomes" id="UP001501581">
    <property type="component" value="Unassembled WGS sequence"/>
</dbReference>
<proteinExistence type="inferred from homology"/>
<evidence type="ECO:0000256" key="8">
    <source>
        <dbReference type="SAM" id="Phobius"/>
    </source>
</evidence>
<comment type="caution">
    <text evidence="9">The sequence shown here is derived from an EMBL/GenBank/DDBJ whole genome shotgun (WGS) entry which is preliminary data.</text>
</comment>
<dbReference type="PANTHER" id="PTHR21716">
    <property type="entry name" value="TRANSMEMBRANE PROTEIN"/>
    <property type="match status" value="1"/>
</dbReference>
<accession>A0ABP4EAD9</accession>
<keyword evidence="4" id="KW-1003">Cell membrane</keyword>
<keyword evidence="5 8" id="KW-0812">Transmembrane</keyword>
<evidence type="ECO:0000256" key="6">
    <source>
        <dbReference type="ARBA" id="ARBA00022989"/>
    </source>
</evidence>
<evidence type="ECO:0000256" key="4">
    <source>
        <dbReference type="ARBA" id="ARBA00022475"/>
    </source>
</evidence>
<dbReference type="PANTHER" id="PTHR21716:SF53">
    <property type="entry name" value="PERMEASE PERM-RELATED"/>
    <property type="match status" value="1"/>
</dbReference>
<keyword evidence="10" id="KW-1185">Reference proteome</keyword>
<feature type="transmembrane region" description="Helical" evidence="8">
    <location>
        <begin position="64"/>
        <end position="86"/>
    </location>
</feature>
<evidence type="ECO:0000313" key="9">
    <source>
        <dbReference type="EMBL" id="GAA1096474.1"/>
    </source>
</evidence>
<dbReference type="Pfam" id="PF01594">
    <property type="entry name" value="AI-2E_transport"/>
    <property type="match status" value="1"/>
</dbReference>
<keyword evidence="7 8" id="KW-0472">Membrane</keyword>
<feature type="transmembrane region" description="Helical" evidence="8">
    <location>
        <begin position="31"/>
        <end position="52"/>
    </location>
</feature>
<keyword evidence="3" id="KW-0813">Transport</keyword>
<feature type="transmembrane region" description="Helical" evidence="8">
    <location>
        <begin position="153"/>
        <end position="175"/>
    </location>
</feature>
<organism evidence="9 10">
    <name type="scientific">Nocardioides dubius</name>
    <dbReference type="NCBI Taxonomy" id="317019"/>
    <lineage>
        <taxon>Bacteria</taxon>
        <taxon>Bacillati</taxon>
        <taxon>Actinomycetota</taxon>
        <taxon>Actinomycetes</taxon>
        <taxon>Propionibacteriales</taxon>
        <taxon>Nocardioidaceae</taxon>
        <taxon>Nocardioides</taxon>
    </lineage>
</organism>
<evidence type="ECO:0000256" key="5">
    <source>
        <dbReference type="ARBA" id="ARBA00022692"/>
    </source>
</evidence>
<dbReference type="RefSeq" id="WP_343992233.1">
    <property type="nucleotide sequence ID" value="NZ_BAAALG010000003.1"/>
</dbReference>
<comment type="similarity">
    <text evidence="2">Belongs to the autoinducer-2 exporter (AI-2E) (TC 2.A.86) family.</text>
</comment>
<sequence length="346" mass="35360">MNPSWPSALWIVRATVLVVGTIALMQAVADIASVLVLIFIGAFVAVGIDPWVSRLERRGWRRGWVIVAMAFGLLAALTGIVLLIAVPLAHQLGRLIDATPEVLDGVADAVGDTKLAASLEDPEVQSQAKDLALAVLANLDGVFGSLFDAAGGLLGFVVSAGTVAAVAVYMSLALPRLKQRAAVLLGTERAAVLDDVLAKVGAYVSGQALVCVAAGSISFVVFLILGVPYPAVLAVIVMFLDAIPQIGAFLGAVVAVAASLTDGIGTALAVAVFFAIYQLAENYLIAPRVFSSVIHLSPLTTFVAILIGGGLAGVLGAIAALPVTASLVVVARHLMAAREDGAATAR</sequence>
<comment type="subcellular location">
    <subcellularLocation>
        <location evidence="1">Cell membrane</location>
        <topology evidence="1">Multi-pass membrane protein</topology>
    </subcellularLocation>
</comment>
<keyword evidence="6 8" id="KW-1133">Transmembrane helix</keyword>
<dbReference type="EMBL" id="BAAALG010000003">
    <property type="protein sequence ID" value="GAA1096474.1"/>
    <property type="molecule type" value="Genomic_DNA"/>
</dbReference>
<evidence type="ECO:0000256" key="1">
    <source>
        <dbReference type="ARBA" id="ARBA00004651"/>
    </source>
</evidence>
<evidence type="ECO:0000313" key="10">
    <source>
        <dbReference type="Proteomes" id="UP001501581"/>
    </source>
</evidence>
<gene>
    <name evidence="9" type="ORF">GCM10009668_11410</name>
</gene>
<protein>
    <submittedName>
        <fullName evidence="9">AI-2E family transporter</fullName>
    </submittedName>
</protein>
<feature type="transmembrane region" description="Helical" evidence="8">
    <location>
        <begin position="300"/>
        <end position="330"/>
    </location>
</feature>
<reference evidence="10" key="1">
    <citation type="journal article" date="2019" name="Int. J. Syst. Evol. Microbiol.">
        <title>The Global Catalogue of Microorganisms (GCM) 10K type strain sequencing project: providing services to taxonomists for standard genome sequencing and annotation.</title>
        <authorList>
            <consortium name="The Broad Institute Genomics Platform"/>
            <consortium name="The Broad Institute Genome Sequencing Center for Infectious Disease"/>
            <person name="Wu L."/>
            <person name="Ma J."/>
        </authorList>
    </citation>
    <scope>NUCLEOTIDE SEQUENCE [LARGE SCALE GENOMIC DNA]</scope>
    <source>
        <strain evidence="10">JCM 13008</strain>
    </source>
</reference>
<evidence type="ECO:0000256" key="3">
    <source>
        <dbReference type="ARBA" id="ARBA00022448"/>
    </source>
</evidence>
<name>A0ABP4EAD9_9ACTN</name>
<feature type="transmembrane region" description="Helical" evidence="8">
    <location>
        <begin position="7"/>
        <end position="25"/>
    </location>
</feature>
<evidence type="ECO:0000256" key="7">
    <source>
        <dbReference type="ARBA" id="ARBA00023136"/>
    </source>
</evidence>
<evidence type="ECO:0000256" key="2">
    <source>
        <dbReference type="ARBA" id="ARBA00009773"/>
    </source>
</evidence>